<accession>E4SAY8</accession>
<name>E4SAY8_CALA7</name>
<dbReference type="KEGG" id="cki:Calkr_2644"/>
<organism evidence="2 3">
    <name type="scientific">Caldicellulosiruptor acetigenus (strain ATCC 700853 / DSM 12137 / I77R1B)</name>
    <name type="common">Caldicellulosiruptor kristjanssonii</name>
    <dbReference type="NCBI Taxonomy" id="632335"/>
    <lineage>
        <taxon>Bacteria</taxon>
        <taxon>Bacillati</taxon>
        <taxon>Bacillota</taxon>
        <taxon>Bacillota incertae sedis</taxon>
        <taxon>Caldicellulosiruptorales</taxon>
        <taxon>Caldicellulosiruptoraceae</taxon>
        <taxon>Caldicellulosiruptor</taxon>
    </lineage>
</organism>
<dbReference type="HOGENOM" id="CLU_050812_1_0_9"/>
<dbReference type="AlphaFoldDB" id="E4SAY8"/>
<evidence type="ECO:0000259" key="1">
    <source>
        <dbReference type="Pfam" id="PF20731"/>
    </source>
</evidence>
<proteinExistence type="predicted"/>
<reference evidence="2 3" key="2">
    <citation type="journal article" date="2011" name="J. Bacteriol.">
        <title>Complete genome sequences for the anaerobic, extremely thermophilic plant biomass-degrading bacteria Caldicellulosiruptor hydrothermalis, Caldicellulosiruptor kristjanssonii, Caldicellulosiruptor kronotskyensis, Caldicellulosiruptor owensenis, and Caldicellulosiruptor lactoaceticus.</title>
        <authorList>
            <person name="Blumer-Schuette S.E."/>
            <person name="Ozdemir I."/>
            <person name="Mistry D."/>
            <person name="Lucas S."/>
            <person name="Lapidus A."/>
            <person name="Cheng J.F."/>
            <person name="Goodwin L.A."/>
            <person name="Pitluck S."/>
            <person name="Land M.L."/>
            <person name="Hauser L.J."/>
            <person name="Woyke T."/>
            <person name="Mikhailova N."/>
            <person name="Pati A."/>
            <person name="Kyrpides N.C."/>
            <person name="Ivanova N."/>
            <person name="Detter J.C."/>
            <person name="Walston-Davenport K."/>
            <person name="Han S."/>
            <person name="Adams M.W."/>
            <person name="Kelly R.M."/>
        </authorList>
    </citation>
    <scope>NUCLEOTIDE SEQUENCE [LARGE SCALE GENOMIC DNA]</scope>
    <source>
        <strain evidence="3">ATCC 700853 / DSM 12137 / I77R1B</strain>
        <plasmid evidence="2">pCALKR01</plasmid>
    </source>
</reference>
<dbReference type="REBASE" id="29048">
    <property type="entry name" value="Ckr177IIIP"/>
</dbReference>
<protein>
    <recommendedName>
        <fullName evidence="1">Restriction endonuclease type II NgoFVII C-terminal B3-like DNA-binding domain-containing protein</fullName>
    </recommendedName>
</protein>
<dbReference type="EMBL" id="CP002327">
    <property type="protein sequence ID" value="ADQ42067.1"/>
    <property type="molecule type" value="Genomic_DNA"/>
</dbReference>
<keyword evidence="2" id="KW-0614">Plasmid</keyword>
<reference key="1">
    <citation type="submission" date="2010-11" db="EMBL/GenBank/DDBJ databases">
        <title>Complete sequence of plasmid of Caldicellulosiruptor kristjanssonii 177R1B.</title>
        <authorList>
            <consortium name="US DOE Joint Genome Institute"/>
            <person name="Lucas S."/>
            <person name="Copeland A."/>
            <person name="Lapidus A."/>
            <person name="Cheng J.-F."/>
            <person name="Bruce D."/>
            <person name="Goodwin L."/>
            <person name="Pitluck S."/>
            <person name="Davenport K."/>
            <person name="Detter J.C."/>
            <person name="Han C."/>
            <person name="Tapia R."/>
            <person name="Land M."/>
            <person name="Hauser L."/>
            <person name="Jeffries C."/>
            <person name="Kyrpides N."/>
            <person name="Ivanova N."/>
            <person name="Mikhailova N."/>
            <person name="Blumer-Schuette S.E."/>
            <person name="Kelly R.M."/>
            <person name="Woyke T."/>
        </authorList>
    </citation>
    <scope>NUCLEOTIDE SEQUENCE</scope>
    <source>
        <strain>177R1B</strain>
    </source>
</reference>
<evidence type="ECO:0000313" key="3">
    <source>
        <dbReference type="Proteomes" id="UP000009256"/>
    </source>
</evidence>
<dbReference type="Pfam" id="PF20731">
    <property type="entry name" value="RE_NgoFVII_C"/>
    <property type="match status" value="1"/>
</dbReference>
<sequence>MVVYDQQRFSEYISLLAKLGSLTKLFSNSGNSYLDSRLAENIYCYKFNARNVARDDNTVDAIYYSTGVAIKTFLASSNFQKIAEFNKNSPEIRERLNEDVISAVEYIAHLRNRRIESTAEIYGIPENNMIYHCVVREKENFIIIEEPLHKIVKEEIKNVKKRSENSIEFSDKYGEYIFNISKSVLMKKFFSKEAVKRAEVRFEIIENPIDLIENLVNISIEPRIISLKPYVILPLYSYDRRRNKYVPEHSGLNQWNAGGRPRDENEVYIRIPSVIKKNFPDFFPSRDTPFELILPNEKVISAKICQDNDKALMSNPNKVLGKWILRDILKIKEGELVTYEKLAEIGIDSVIVWKEGELKYRIDFREIGAYENFITKISEGRG</sequence>
<dbReference type="Proteomes" id="UP000009256">
    <property type="component" value="Plasmid pCALKR01"/>
</dbReference>
<geneLocation type="plasmid" evidence="2 3">
    <name>pCALKR01</name>
</geneLocation>
<keyword evidence="3" id="KW-1185">Reference proteome</keyword>
<dbReference type="InterPro" id="IPR048923">
    <property type="entry name" value="RE_NgoFVII_C"/>
</dbReference>
<dbReference type="RefSeq" id="WP_013429074.1">
    <property type="nucleotide sequence ID" value="NC_014719.1"/>
</dbReference>
<dbReference type="eggNOG" id="COG3886">
    <property type="taxonomic scope" value="Bacteria"/>
</dbReference>
<dbReference type="OrthoDB" id="1296974at2"/>
<feature type="domain" description="Restriction endonuclease type II NgoFVII C-terminal B3-like DNA-binding" evidence="1">
    <location>
        <begin position="242"/>
        <end position="349"/>
    </location>
</feature>
<gene>
    <name evidence="2" type="ordered locus">Calkr_2644</name>
</gene>
<evidence type="ECO:0000313" key="2">
    <source>
        <dbReference type="EMBL" id="ADQ42067.1"/>
    </source>
</evidence>